<gene>
    <name evidence="4" type="ORF">AHMF7605_20615</name>
</gene>
<dbReference type="RefSeq" id="WP_106931915.1">
    <property type="nucleotide sequence ID" value="NZ_PYFT01000001.1"/>
</dbReference>
<dbReference type="Gene3D" id="3.40.50.1820">
    <property type="entry name" value="alpha/beta hydrolase"/>
    <property type="match status" value="1"/>
</dbReference>
<feature type="signal peptide" evidence="2">
    <location>
        <begin position="1"/>
        <end position="24"/>
    </location>
</feature>
<proteinExistence type="inferred from homology"/>
<evidence type="ECO:0000256" key="2">
    <source>
        <dbReference type="SAM" id="SignalP"/>
    </source>
</evidence>
<dbReference type="InterPro" id="IPR000073">
    <property type="entry name" value="AB_hydrolase_1"/>
</dbReference>
<name>A0A2T2YJP2_9BACT</name>
<dbReference type="InterPro" id="IPR029058">
    <property type="entry name" value="AB_hydrolase_fold"/>
</dbReference>
<organism evidence="4 5">
    <name type="scientific">Adhaeribacter arboris</name>
    <dbReference type="NCBI Taxonomy" id="2072846"/>
    <lineage>
        <taxon>Bacteria</taxon>
        <taxon>Pseudomonadati</taxon>
        <taxon>Bacteroidota</taxon>
        <taxon>Cytophagia</taxon>
        <taxon>Cytophagales</taxon>
        <taxon>Hymenobacteraceae</taxon>
        <taxon>Adhaeribacter</taxon>
    </lineage>
</organism>
<dbReference type="PANTHER" id="PTHR22946">
    <property type="entry name" value="DIENELACTONE HYDROLASE DOMAIN-CONTAINING PROTEIN-RELATED"/>
    <property type="match status" value="1"/>
</dbReference>
<keyword evidence="2" id="KW-0732">Signal</keyword>
<protein>
    <recommendedName>
        <fullName evidence="3">AB hydrolase-1 domain-containing protein</fullName>
    </recommendedName>
</protein>
<evidence type="ECO:0000259" key="3">
    <source>
        <dbReference type="Pfam" id="PF00561"/>
    </source>
</evidence>
<comment type="similarity">
    <text evidence="1">Belongs to the AB hydrolase superfamily. FUS2 hydrolase family.</text>
</comment>
<dbReference type="EMBL" id="PYFT01000001">
    <property type="protein sequence ID" value="PSR55734.1"/>
    <property type="molecule type" value="Genomic_DNA"/>
</dbReference>
<evidence type="ECO:0000256" key="1">
    <source>
        <dbReference type="ARBA" id="ARBA00038115"/>
    </source>
</evidence>
<comment type="caution">
    <text evidence="4">The sequence shown here is derived from an EMBL/GenBank/DDBJ whole genome shotgun (WGS) entry which is preliminary data.</text>
</comment>
<evidence type="ECO:0000313" key="5">
    <source>
        <dbReference type="Proteomes" id="UP000240357"/>
    </source>
</evidence>
<feature type="chain" id="PRO_5015600653" description="AB hydrolase-1 domain-containing protein" evidence="2">
    <location>
        <begin position="25"/>
        <end position="297"/>
    </location>
</feature>
<keyword evidence="5" id="KW-1185">Reference proteome</keyword>
<dbReference type="Pfam" id="PF00561">
    <property type="entry name" value="Abhydrolase_1"/>
    <property type="match status" value="1"/>
</dbReference>
<dbReference type="AlphaFoldDB" id="A0A2T2YJP2"/>
<evidence type="ECO:0000313" key="4">
    <source>
        <dbReference type="EMBL" id="PSR55734.1"/>
    </source>
</evidence>
<dbReference type="InterPro" id="IPR050261">
    <property type="entry name" value="FrsA_esterase"/>
</dbReference>
<dbReference type="Proteomes" id="UP000240357">
    <property type="component" value="Unassembled WGS sequence"/>
</dbReference>
<feature type="domain" description="AB hydrolase-1" evidence="3">
    <location>
        <begin position="82"/>
        <end position="296"/>
    </location>
</feature>
<sequence>MKCRLLKLAGILVFSFLFLPSARSQNFNYADSLRFDAKYPLNLRVIKDSTATAVRVQQVEFAVNKRYNASAVITTPLKKGKYPLIIFQPWPGQGDEFIPEAIKFSQHGFVCISIDGPWQWQGFKERSKFFEDYPDFIVHSIWATSRSIDYLEKRPEVNPQKVYYVGHSYGATLGGLLVGVEPRIKAAILMAGLPNISRSMQEDELGFWKKDKEKDPALFNQVVQKLSQMEPEVYLQKSKAKIYHQIAKQDEFVTAKQSREYIEATPEPKQVKYYDTKHTFNQAAATDRFQWLTQIAK</sequence>
<reference evidence="4 5" key="1">
    <citation type="submission" date="2018-03" db="EMBL/GenBank/DDBJ databases">
        <title>Adhaeribacter sp. HMF7605 Genome sequencing and assembly.</title>
        <authorList>
            <person name="Kang H."/>
            <person name="Kang J."/>
            <person name="Cha I."/>
            <person name="Kim H."/>
            <person name="Joh K."/>
        </authorList>
    </citation>
    <scope>NUCLEOTIDE SEQUENCE [LARGE SCALE GENOMIC DNA]</scope>
    <source>
        <strain evidence="4 5">HMF7605</strain>
    </source>
</reference>
<accession>A0A2T2YJP2</accession>
<dbReference type="OrthoDB" id="3668964at2"/>
<dbReference type="SUPFAM" id="SSF53474">
    <property type="entry name" value="alpha/beta-Hydrolases"/>
    <property type="match status" value="1"/>
</dbReference>